<evidence type="ECO:0000313" key="2">
    <source>
        <dbReference type="EMBL" id="MFC7335167.1"/>
    </source>
</evidence>
<name>A0ABW2KYK3_9PROT</name>
<dbReference type="Pfam" id="PF11233">
    <property type="entry name" value="DUF3035"/>
    <property type="match status" value="1"/>
</dbReference>
<evidence type="ECO:0000313" key="3">
    <source>
        <dbReference type="Proteomes" id="UP001596456"/>
    </source>
</evidence>
<dbReference type="InterPro" id="IPR021395">
    <property type="entry name" value="DUF3035"/>
</dbReference>
<comment type="caution">
    <text evidence="2">The sequence shown here is derived from an EMBL/GenBank/DDBJ whole genome shotgun (WGS) entry which is preliminary data.</text>
</comment>
<feature type="region of interest" description="Disordered" evidence="1">
    <location>
        <begin position="57"/>
        <end position="83"/>
    </location>
</feature>
<dbReference type="RefSeq" id="WP_377360704.1">
    <property type="nucleotide sequence ID" value="NZ_JBHTCM010000027.1"/>
</dbReference>
<sequence length="205" mass="21668">MRKVMDRIMVERVKGIRAAVLLTAAAGLLSGCGLGSFLGLDRASPDEFRVVSRAPLEMPPDYNLRPPQPGSPRPQELERDTRTASSMFGAASQGGLFDPRTSAQQTQGEAALLSQAGADQADPEIRAIVDRENPGVVVGDRSLLDRLMFWKDDQPPAQTVHQGAPPTITRTGSTQANAPAEPTAQPAPGTEAPQGLPLTLPGTGR</sequence>
<gene>
    <name evidence="2" type="ORF">ACFQPS_18510</name>
</gene>
<dbReference type="EMBL" id="JBHTCM010000027">
    <property type="protein sequence ID" value="MFC7335167.1"/>
    <property type="molecule type" value="Genomic_DNA"/>
</dbReference>
<evidence type="ECO:0000256" key="1">
    <source>
        <dbReference type="SAM" id="MobiDB-lite"/>
    </source>
</evidence>
<feature type="region of interest" description="Disordered" evidence="1">
    <location>
        <begin position="155"/>
        <end position="205"/>
    </location>
</feature>
<dbReference type="PROSITE" id="PS51257">
    <property type="entry name" value="PROKAR_LIPOPROTEIN"/>
    <property type="match status" value="1"/>
</dbReference>
<dbReference type="Proteomes" id="UP001596456">
    <property type="component" value="Unassembled WGS sequence"/>
</dbReference>
<keyword evidence="3" id="KW-1185">Reference proteome</keyword>
<feature type="compositionally biased region" description="Polar residues" evidence="1">
    <location>
        <begin position="168"/>
        <end position="177"/>
    </location>
</feature>
<proteinExistence type="predicted"/>
<accession>A0ABW2KYK3</accession>
<protein>
    <submittedName>
        <fullName evidence="2">DUF3035 domain-containing protein</fullName>
    </submittedName>
</protein>
<reference evidence="3" key="1">
    <citation type="journal article" date="2019" name="Int. J. Syst. Evol. Microbiol.">
        <title>The Global Catalogue of Microorganisms (GCM) 10K type strain sequencing project: providing services to taxonomists for standard genome sequencing and annotation.</title>
        <authorList>
            <consortium name="The Broad Institute Genomics Platform"/>
            <consortium name="The Broad Institute Genome Sequencing Center for Infectious Disease"/>
            <person name="Wu L."/>
            <person name="Ma J."/>
        </authorList>
    </citation>
    <scope>NUCLEOTIDE SEQUENCE [LARGE SCALE GENOMIC DNA]</scope>
    <source>
        <strain evidence="3">CGMCC 1.16275</strain>
    </source>
</reference>
<organism evidence="2 3">
    <name type="scientific">Rhodocista pekingensis</name>
    <dbReference type="NCBI Taxonomy" id="201185"/>
    <lineage>
        <taxon>Bacteria</taxon>
        <taxon>Pseudomonadati</taxon>
        <taxon>Pseudomonadota</taxon>
        <taxon>Alphaproteobacteria</taxon>
        <taxon>Rhodospirillales</taxon>
        <taxon>Azospirillaceae</taxon>
        <taxon>Rhodocista</taxon>
    </lineage>
</organism>